<accession>A0A1X7I2Z3</accession>
<keyword evidence="1" id="KW-0812">Transmembrane</keyword>
<gene>
    <name evidence="2" type="ORF">SAMN06275492_10115</name>
</gene>
<name>A0A1X7I2Z3_9BACT</name>
<keyword evidence="1" id="KW-1133">Transmembrane helix</keyword>
<evidence type="ECO:0000256" key="1">
    <source>
        <dbReference type="SAM" id="Phobius"/>
    </source>
</evidence>
<dbReference type="EMBL" id="FXBB01000001">
    <property type="protein sequence ID" value="SMG08171.1"/>
    <property type="molecule type" value="Genomic_DNA"/>
</dbReference>
<dbReference type="AlphaFoldDB" id="A0A1X7I2Z3"/>
<dbReference type="RefSeq" id="WP_085543323.1">
    <property type="nucleotide sequence ID" value="NZ_FXBB01000001.1"/>
</dbReference>
<dbReference type="STRING" id="561720.SAMN06275492_10115"/>
<dbReference type="OrthoDB" id="6424at2"/>
<dbReference type="Proteomes" id="UP000193355">
    <property type="component" value="Unassembled WGS sequence"/>
</dbReference>
<protein>
    <submittedName>
        <fullName evidence="2">Uncharacterized protein</fullName>
    </submittedName>
</protein>
<reference evidence="3" key="1">
    <citation type="submission" date="2017-04" db="EMBL/GenBank/DDBJ databases">
        <authorList>
            <person name="Varghese N."/>
            <person name="Submissions S."/>
        </authorList>
    </citation>
    <scope>NUCLEOTIDE SEQUENCE [LARGE SCALE GENOMIC DNA]</scope>
    <source>
        <strain evidence="3">USBA 82</strain>
    </source>
</reference>
<feature type="transmembrane region" description="Helical" evidence="1">
    <location>
        <begin position="31"/>
        <end position="52"/>
    </location>
</feature>
<organism evidence="2 3">
    <name type="scientific">Dethiosulfovibrio salsuginis</name>
    <dbReference type="NCBI Taxonomy" id="561720"/>
    <lineage>
        <taxon>Bacteria</taxon>
        <taxon>Thermotogati</taxon>
        <taxon>Synergistota</taxon>
        <taxon>Synergistia</taxon>
        <taxon>Synergistales</taxon>
        <taxon>Dethiosulfovibrionaceae</taxon>
        <taxon>Dethiosulfovibrio</taxon>
    </lineage>
</organism>
<keyword evidence="1" id="KW-0472">Membrane</keyword>
<evidence type="ECO:0000313" key="2">
    <source>
        <dbReference type="EMBL" id="SMG08171.1"/>
    </source>
</evidence>
<evidence type="ECO:0000313" key="3">
    <source>
        <dbReference type="Proteomes" id="UP000193355"/>
    </source>
</evidence>
<sequence length="197" mass="22018">MLTLDYNSDTLKNWYKEILEGDERDRRIIRWAALTVMLLSIAGSSFALYRVYNVNPPAPGPMPPISVEEDRKKVEESVELYRTIIATRRDSQRIANDIVRLGRNPLMKMESPKEVALISPEPSVVDLVDLPPIVLVRAVMVIGRNSAAVVDIEGVGEGIVIKKGMSFLGGKGRFISINSKELVFRWNGKNITVPVDL</sequence>
<proteinExistence type="predicted"/>
<keyword evidence="3" id="KW-1185">Reference proteome</keyword>